<evidence type="ECO:0000256" key="1">
    <source>
        <dbReference type="ARBA" id="ARBA00000085"/>
    </source>
</evidence>
<organism evidence="17 18">
    <name type="scientific">Acetatifactor muris</name>
    <dbReference type="NCBI Taxonomy" id="879566"/>
    <lineage>
        <taxon>Bacteria</taxon>
        <taxon>Bacillati</taxon>
        <taxon>Bacillota</taxon>
        <taxon>Clostridia</taxon>
        <taxon>Lachnospirales</taxon>
        <taxon>Lachnospiraceae</taxon>
        <taxon>Acetatifactor</taxon>
    </lineage>
</organism>
<keyword evidence="10" id="KW-0067">ATP-binding</keyword>
<dbReference type="RefSeq" id="WP_103239994.1">
    <property type="nucleotide sequence ID" value="NZ_JANJZD010000011.1"/>
</dbReference>
<dbReference type="FunFam" id="1.10.287.130:FF:000001">
    <property type="entry name" value="Two-component sensor histidine kinase"/>
    <property type="match status" value="1"/>
</dbReference>
<sequence>MDTKWKNRKRGISFLIFFLGVSLTLGGLTDILRTKPAGAKLWQVDRILEDDYQQSVRFRGYIASRLESFLIMATGGNGLGGIWGYNNGTYYGGGYDGTWYYGNYAGDSFEEYWNSYCIPQPIDVRELQEEAYAEEVSGLSARELEDYLYSLREMWDNYFYMLDELEGMDPEQRESFQEELKDYRDSIEDYWDSLENEQNSYNRGEIRELTEEQRKKIADKYHENIRGDKNLLYTIVYDGKVLYSNSDALPADGSMSAPEGYNFVLYFDGEKTRITKDGKEVDVYGDGFYRDESDWYVPGYNNFQVDEKVKKAAVCIAVTKEPVLYMEGSYGSGQSKQYDNSLYWMHNNLQARHDRLAAEFVYLGAGILLLILAFFTGKSRREAAEGIAHFQAKIWVEVKVLLFLGILYLLYIMTVMVIIQNYGYGWWEEAIYAYGYDYGFDAIGSLGTEILRNIPSFVWTVLFWGIYLIVNDLRHNGKIWKNSLTGRVYRKFSGKELSRSLSRKMAQRNILLFVAGLFYGLLLVGSVIFMGMKSYETIWPLQLLCILATVFFLVLQYVIGSKSMETARDMEALSGRIYEIRSGNYEEIGGEKTGTVNTAYQCDKDENGRLSGEEEQETGDADSQGRRGDMHRTTDSGRFAGHDLEDVMAGLEDIRHGMAKAVDEQMKSERMKVELIANVSHDIKTPLTSIISYVEFLKQEEGLPEHVKDYVKILDEKSQRLKNMVQDVFAVSKAASGELPMHMEMLDFGKLLRQTLADMEEEIDGSPVTFRTDIPKEPVMIVADGQRMYRVFQNLFQNAIKYSLAGSRVYVTLKEEGQMAIASVKNTSQKELDRATEFTERFVRGDQSRTDGGSGLGLSIAQSFTEACGGTFRWETDADLFVVIVSFEKVDVAAAGIDGTGVEEEKYIAVE</sequence>
<dbReference type="AlphaFoldDB" id="A0A2K4ZHI0"/>
<dbReference type="InterPro" id="IPR036097">
    <property type="entry name" value="HisK_dim/P_sf"/>
</dbReference>
<feature type="transmembrane region" description="Helical" evidence="15">
    <location>
        <begin position="538"/>
        <end position="560"/>
    </location>
</feature>
<evidence type="ECO:0000256" key="5">
    <source>
        <dbReference type="ARBA" id="ARBA00022553"/>
    </source>
</evidence>
<dbReference type="SUPFAM" id="SSF55874">
    <property type="entry name" value="ATPase domain of HSP90 chaperone/DNA topoisomerase II/histidine kinase"/>
    <property type="match status" value="1"/>
</dbReference>
<evidence type="ECO:0000256" key="4">
    <source>
        <dbReference type="ARBA" id="ARBA00022475"/>
    </source>
</evidence>
<dbReference type="InterPro" id="IPR050398">
    <property type="entry name" value="HssS/ArlS-like"/>
</dbReference>
<dbReference type="Pfam" id="PF00512">
    <property type="entry name" value="HisKA"/>
    <property type="match status" value="1"/>
</dbReference>
<keyword evidence="6 17" id="KW-0808">Transferase</keyword>
<dbReference type="InterPro" id="IPR003661">
    <property type="entry name" value="HisK_dim/P_dom"/>
</dbReference>
<evidence type="ECO:0000256" key="2">
    <source>
        <dbReference type="ARBA" id="ARBA00004651"/>
    </source>
</evidence>
<dbReference type="PANTHER" id="PTHR45528:SF1">
    <property type="entry name" value="SENSOR HISTIDINE KINASE CPXA"/>
    <property type="match status" value="1"/>
</dbReference>
<feature type="domain" description="Histidine kinase" evidence="16">
    <location>
        <begin position="678"/>
        <end position="891"/>
    </location>
</feature>
<evidence type="ECO:0000256" key="6">
    <source>
        <dbReference type="ARBA" id="ARBA00022679"/>
    </source>
</evidence>
<keyword evidence="11 15" id="KW-1133">Transmembrane helix</keyword>
<evidence type="ECO:0000259" key="16">
    <source>
        <dbReference type="PROSITE" id="PS50109"/>
    </source>
</evidence>
<accession>A0A2K4ZHI0</accession>
<feature type="transmembrane region" description="Helical" evidence="15">
    <location>
        <begin position="398"/>
        <end position="419"/>
    </location>
</feature>
<feature type="compositionally biased region" description="Basic and acidic residues" evidence="14">
    <location>
        <begin position="623"/>
        <end position="638"/>
    </location>
</feature>
<evidence type="ECO:0000313" key="17">
    <source>
        <dbReference type="EMBL" id="SOY29929.1"/>
    </source>
</evidence>
<evidence type="ECO:0000256" key="15">
    <source>
        <dbReference type="SAM" id="Phobius"/>
    </source>
</evidence>
<keyword evidence="5" id="KW-0597">Phosphoprotein</keyword>
<evidence type="ECO:0000256" key="8">
    <source>
        <dbReference type="ARBA" id="ARBA00022741"/>
    </source>
</evidence>
<dbReference type="Pfam" id="PF02518">
    <property type="entry name" value="HATPase_c"/>
    <property type="match status" value="1"/>
</dbReference>
<keyword evidence="12" id="KW-0902">Two-component regulatory system</keyword>
<name>A0A2K4ZHI0_9FIRM</name>
<dbReference type="GO" id="GO:0005886">
    <property type="term" value="C:plasma membrane"/>
    <property type="evidence" value="ECO:0007669"/>
    <property type="project" value="UniProtKB-SubCell"/>
</dbReference>
<dbReference type="EMBL" id="OFSM01000012">
    <property type="protein sequence ID" value="SOY29929.1"/>
    <property type="molecule type" value="Genomic_DNA"/>
</dbReference>
<dbReference type="SMART" id="SM00388">
    <property type="entry name" value="HisKA"/>
    <property type="match status" value="1"/>
</dbReference>
<proteinExistence type="predicted"/>
<evidence type="ECO:0000256" key="3">
    <source>
        <dbReference type="ARBA" id="ARBA00012438"/>
    </source>
</evidence>
<feature type="transmembrane region" description="Helical" evidence="15">
    <location>
        <begin position="510"/>
        <end position="532"/>
    </location>
</feature>
<comment type="catalytic activity">
    <reaction evidence="1">
        <text>ATP + protein L-histidine = ADP + protein N-phospho-L-histidine.</text>
        <dbReference type="EC" id="2.7.13.3"/>
    </reaction>
</comment>
<feature type="region of interest" description="Disordered" evidence="14">
    <location>
        <begin position="603"/>
        <end position="638"/>
    </location>
</feature>
<protein>
    <recommendedName>
        <fullName evidence="3">histidine kinase</fullName>
        <ecNumber evidence="3">2.7.13.3</ecNumber>
    </recommendedName>
</protein>
<dbReference type="CDD" id="cd00082">
    <property type="entry name" value="HisKA"/>
    <property type="match status" value="1"/>
</dbReference>
<dbReference type="Gene3D" id="3.30.565.10">
    <property type="entry name" value="Histidine kinase-like ATPase, C-terminal domain"/>
    <property type="match status" value="1"/>
</dbReference>
<evidence type="ECO:0000256" key="9">
    <source>
        <dbReference type="ARBA" id="ARBA00022777"/>
    </source>
</evidence>
<dbReference type="PANTHER" id="PTHR45528">
    <property type="entry name" value="SENSOR HISTIDINE KINASE CPXA"/>
    <property type="match status" value="1"/>
</dbReference>
<keyword evidence="4" id="KW-1003">Cell membrane</keyword>
<dbReference type="OrthoDB" id="9792991at2"/>
<evidence type="ECO:0000256" key="10">
    <source>
        <dbReference type="ARBA" id="ARBA00022840"/>
    </source>
</evidence>
<feature type="transmembrane region" description="Helical" evidence="15">
    <location>
        <begin position="450"/>
        <end position="470"/>
    </location>
</feature>
<dbReference type="GO" id="GO:0000155">
    <property type="term" value="F:phosphorelay sensor kinase activity"/>
    <property type="evidence" value="ECO:0007669"/>
    <property type="project" value="InterPro"/>
</dbReference>
<dbReference type="InterPro" id="IPR003594">
    <property type="entry name" value="HATPase_dom"/>
</dbReference>
<evidence type="ECO:0000256" key="11">
    <source>
        <dbReference type="ARBA" id="ARBA00022989"/>
    </source>
</evidence>
<gene>
    <name evidence="17" type="primary">walK_1</name>
    <name evidence="17" type="ORF">AMURIS_02650</name>
</gene>
<comment type="subcellular location">
    <subcellularLocation>
        <location evidence="2">Cell membrane</location>
        <topology evidence="2">Multi-pass membrane protein</topology>
    </subcellularLocation>
</comment>
<keyword evidence="9 17" id="KW-0418">Kinase</keyword>
<evidence type="ECO:0000256" key="13">
    <source>
        <dbReference type="ARBA" id="ARBA00023136"/>
    </source>
</evidence>
<dbReference type="Proteomes" id="UP000236311">
    <property type="component" value="Unassembled WGS sequence"/>
</dbReference>
<feature type="transmembrane region" description="Helical" evidence="15">
    <location>
        <begin position="360"/>
        <end position="377"/>
    </location>
</feature>
<keyword evidence="13 15" id="KW-0472">Membrane</keyword>
<dbReference type="SUPFAM" id="SSF47384">
    <property type="entry name" value="Homodimeric domain of signal transducing histidine kinase"/>
    <property type="match status" value="1"/>
</dbReference>
<evidence type="ECO:0000256" key="7">
    <source>
        <dbReference type="ARBA" id="ARBA00022692"/>
    </source>
</evidence>
<evidence type="ECO:0000256" key="12">
    <source>
        <dbReference type="ARBA" id="ARBA00023012"/>
    </source>
</evidence>
<dbReference type="EC" id="2.7.13.3" evidence="3"/>
<reference evidence="17 18" key="1">
    <citation type="submission" date="2018-01" db="EMBL/GenBank/DDBJ databases">
        <authorList>
            <person name="Gaut B.S."/>
            <person name="Morton B.R."/>
            <person name="Clegg M.T."/>
            <person name="Duvall M.R."/>
        </authorList>
    </citation>
    <scope>NUCLEOTIDE SEQUENCE [LARGE SCALE GENOMIC DNA]</scope>
    <source>
        <strain evidence="17">GP69</strain>
    </source>
</reference>
<dbReference type="InterPro" id="IPR036890">
    <property type="entry name" value="HATPase_C_sf"/>
</dbReference>
<dbReference type="PROSITE" id="PS50109">
    <property type="entry name" value="HIS_KIN"/>
    <property type="match status" value="1"/>
</dbReference>
<keyword evidence="8" id="KW-0547">Nucleotide-binding</keyword>
<dbReference type="InterPro" id="IPR005467">
    <property type="entry name" value="His_kinase_dom"/>
</dbReference>
<keyword evidence="7 15" id="KW-0812">Transmembrane</keyword>
<evidence type="ECO:0000313" key="18">
    <source>
        <dbReference type="Proteomes" id="UP000236311"/>
    </source>
</evidence>
<dbReference type="GO" id="GO:0005524">
    <property type="term" value="F:ATP binding"/>
    <property type="evidence" value="ECO:0007669"/>
    <property type="project" value="UniProtKB-KW"/>
</dbReference>
<dbReference type="Gene3D" id="1.10.287.130">
    <property type="match status" value="1"/>
</dbReference>
<dbReference type="SMART" id="SM00387">
    <property type="entry name" value="HATPase_c"/>
    <property type="match status" value="1"/>
</dbReference>
<keyword evidence="18" id="KW-1185">Reference proteome</keyword>
<evidence type="ECO:0000256" key="14">
    <source>
        <dbReference type="SAM" id="MobiDB-lite"/>
    </source>
</evidence>
<feature type="compositionally biased region" description="Basic and acidic residues" evidence="14">
    <location>
        <begin position="603"/>
        <end position="612"/>
    </location>
</feature>